<organism evidence="1 2">
    <name type="scientific">Orchesella dallaii</name>
    <dbReference type="NCBI Taxonomy" id="48710"/>
    <lineage>
        <taxon>Eukaryota</taxon>
        <taxon>Metazoa</taxon>
        <taxon>Ecdysozoa</taxon>
        <taxon>Arthropoda</taxon>
        <taxon>Hexapoda</taxon>
        <taxon>Collembola</taxon>
        <taxon>Entomobryomorpha</taxon>
        <taxon>Entomobryoidea</taxon>
        <taxon>Orchesellidae</taxon>
        <taxon>Orchesellinae</taxon>
        <taxon>Orchesella</taxon>
    </lineage>
</organism>
<gene>
    <name evidence="1" type="ORF">ODALV1_LOCUS23516</name>
</gene>
<evidence type="ECO:0000313" key="2">
    <source>
        <dbReference type="Proteomes" id="UP001642540"/>
    </source>
</evidence>
<reference evidence="1 2" key="1">
    <citation type="submission" date="2024-08" db="EMBL/GenBank/DDBJ databases">
        <authorList>
            <person name="Cucini C."/>
            <person name="Frati F."/>
        </authorList>
    </citation>
    <scope>NUCLEOTIDE SEQUENCE [LARGE SCALE GENOMIC DNA]</scope>
</reference>
<keyword evidence="2" id="KW-1185">Reference proteome</keyword>
<comment type="caution">
    <text evidence="1">The sequence shown here is derived from an EMBL/GenBank/DDBJ whole genome shotgun (WGS) entry which is preliminary data.</text>
</comment>
<dbReference type="EMBL" id="CAXLJM020000081">
    <property type="protein sequence ID" value="CAL8129996.1"/>
    <property type="molecule type" value="Genomic_DNA"/>
</dbReference>
<sequence length="94" mass="10416">MFGGHRIDPCSVDTVTGHSLRLFGSVATVTRLDRKREGQGSLSVSMARKEDDDDYEDDAQLHLSPQSFEIAIVKSFDEAYGSFFGGWGIRTSEK</sequence>
<evidence type="ECO:0000313" key="1">
    <source>
        <dbReference type="EMBL" id="CAL8129996.1"/>
    </source>
</evidence>
<accession>A0ABP1RL90</accession>
<proteinExistence type="predicted"/>
<name>A0ABP1RL90_9HEXA</name>
<protein>
    <submittedName>
        <fullName evidence="1">Uncharacterized protein</fullName>
    </submittedName>
</protein>
<dbReference type="Proteomes" id="UP001642540">
    <property type="component" value="Unassembled WGS sequence"/>
</dbReference>